<dbReference type="AlphaFoldDB" id="A0A9N9R4Y1"/>
<organism evidence="2 3">
    <name type="scientific">Diatraea saccharalis</name>
    <name type="common">sugarcane borer</name>
    <dbReference type="NCBI Taxonomy" id="40085"/>
    <lineage>
        <taxon>Eukaryota</taxon>
        <taxon>Metazoa</taxon>
        <taxon>Ecdysozoa</taxon>
        <taxon>Arthropoda</taxon>
        <taxon>Hexapoda</taxon>
        <taxon>Insecta</taxon>
        <taxon>Pterygota</taxon>
        <taxon>Neoptera</taxon>
        <taxon>Endopterygota</taxon>
        <taxon>Lepidoptera</taxon>
        <taxon>Glossata</taxon>
        <taxon>Ditrysia</taxon>
        <taxon>Pyraloidea</taxon>
        <taxon>Crambidae</taxon>
        <taxon>Crambinae</taxon>
        <taxon>Diatraea</taxon>
    </lineage>
</organism>
<proteinExistence type="predicted"/>
<evidence type="ECO:0000256" key="1">
    <source>
        <dbReference type="SAM" id="MobiDB-lite"/>
    </source>
</evidence>
<reference evidence="2" key="1">
    <citation type="submission" date="2021-12" db="EMBL/GenBank/DDBJ databases">
        <authorList>
            <person name="King R."/>
        </authorList>
    </citation>
    <scope>NUCLEOTIDE SEQUENCE</scope>
</reference>
<dbReference type="OrthoDB" id="6340111at2759"/>
<name>A0A9N9R4Y1_9NEOP</name>
<reference evidence="2" key="2">
    <citation type="submission" date="2022-10" db="EMBL/GenBank/DDBJ databases">
        <authorList>
            <consortium name="ENA_rothamsted_submissions"/>
            <consortium name="culmorum"/>
            <person name="King R."/>
        </authorList>
    </citation>
    <scope>NUCLEOTIDE SEQUENCE</scope>
</reference>
<dbReference type="EMBL" id="OU893351">
    <property type="protein sequence ID" value="CAG9789617.1"/>
    <property type="molecule type" value="Genomic_DNA"/>
</dbReference>
<protein>
    <submittedName>
        <fullName evidence="2">Uncharacterized protein</fullName>
    </submittedName>
</protein>
<gene>
    <name evidence="2" type="ORF">DIATSA_LOCUS7336</name>
</gene>
<evidence type="ECO:0000313" key="2">
    <source>
        <dbReference type="EMBL" id="CAG9789617.1"/>
    </source>
</evidence>
<dbReference type="Proteomes" id="UP001153714">
    <property type="component" value="Chromosome 20"/>
</dbReference>
<sequence length="129" mass="14671">MTRKARATERGNIIKTGGGPSDLPPTSQQGAIISMVEERWDCLDLEDFEAKLENGQTNTVEPDVTLEQNIECEDVIELHTATSKSSNYELAEKRKPLDYIRKEGVQRLKHFEIKKKIELQILKANVRTC</sequence>
<evidence type="ECO:0000313" key="3">
    <source>
        <dbReference type="Proteomes" id="UP001153714"/>
    </source>
</evidence>
<keyword evidence="3" id="KW-1185">Reference proteome</keyword>
<feature type="region of interest" description="Disordered" evidence="1">
    <location>
        <begin position="1"/>
        <end position="28"/>
    </location>
</feature>
<accession>A0A9N9R4Y1</accession>